<gene>
    <name evidence="1" type="ORF">LTR77_005708</name>
</gene>
<dbReference type="GeneID" id="89927049"/>
<dbReference type="Gene3D" id="3.20.20.60">
    <property type="entry name" value="Phosphoenolpyruvate-binding domains"/>
    <property type="match status" value="1"/>
</dbReference>
<reference evidence="1 2" key="1">
    <citation type="submission" date="2023-08" db="EMBL/GenBank/DDBJ databases">
        <title>Black Yeasts Isolated from many extreme environments.</title>
        <authorList>
            <person name="Coleine C."/>
            <person name="Stajich J.E."/>
            <person name="Selbmann L."/>
        </authorList>
    </citation>
    <scope>NUCLEOTIDE SEQUENCE [LARGE SCALE GENOMIC DNA]</scope>
    <source>
        <strain evidence="1 2">CCFEE 5935</strain>
    </source>
</reference>
<dbReference type="RefSeq" id="XP_064659076.1">
    <property type="nucleotide sequence ID" value="XM_064802951.1"/>
</dbReference>
<evidence type="ECO:0000313" key="1">
    <source>
        <dbReference type="EMBL" id="KAK5169730.1"/>
    </source>
</evidence>
<comment type="caution">
    <text evidence="1">The sequence shown here is derived from an EMBL/GenBank/DDBJ whole genome shotgun (WGS) entry which is preliminary data.</text>
</comment>
<name>A0AAV9PDE5_9PEZI</name>
<dbReference type="CDD" id="cd00377">
    <property type="entry name" value="ICL_PEPM"/>
    <property type="match status" value="1"/>
</dbReference>
<dbReference type="InterPro" id="IPR040442">
    <property type="entry name" value="Pyrv_kinase-like_dom_sf"/>
</dbReference>
<keyword evidence="2" id="KW-1185">Reference proteome</keyword>
<protein>
    <submittedName>
        <fullName evidence="1">Uncharacterized protein</fullName>
    </submittedName>
</protein>
<dbReference type="GO" id="GO:0003824">
    <property type="term" value="F:catalytic activity"/>
    <property type="evidence" value="ECO:0007669"/>
    <property type="project" value="InterPro"/>
</dbReference>
<dbReference type="AlphaFoldDB" id="A0AAV9PDE5"/>
<dbReference type="Proteomes" id="UP001337655">
    <property type="component" value="Unassembled WGS sequence"/>
</dbReference>
<dbReference type="EMBL" id="JAVRRT010000008">
    <property type="protein sequence ID" value="KAK5169730.1"/>
    <property type="molecule type" value="Genomic_DNA"/>
</dbReference>
<sequence>MAARALLNEQATTIRQLCKPGDPVILTNVYDAATAGVVASHPSTRAMATASFATAAANGVEDNDLRLEDNLIAVREIAAVAKKKGLPLTVDLQDGYDDVASTIGQAIDAGAVGCNIEDVDNSTGKLRTVDDAVYRIKTAMSAAAANAVPDFCVNARTDALAFGGSIQDAIARGRAYLDAGAVTVFVWGRPGGRGVSTDEVKELVPELGGMVNMKMNLRPGYLNARELAELGVARINVGPELYHKAMAGFKEALEMVAKKESF</sequence>
<dbReference type="PANTHER" id="PTHR42905:SF16">
    <property type="entry name" value="CARBOXYPHOSPHONOENOLPYRUVATE PHOSPHONOMUTASE-LIKE PROTEIN (AFU_ORTHOLOGUE AFUA_5G07230)"/>
    <property type="match status" value="1"/>
</dbReference>
<evidence type="ECO:0000313" key="2">
    <source>
        <dbReference type="Proteomes" id="UP001337655"/>
    </source>
</evidence>
<dbReference type="InterPro" id="IPR015813">
    <property type="entry name" value="Pyrv/PenolPyrv_kinase-like_dom"/>
</dbReference>
<dbReference type="SUPFAM" id="SSF51621">
    <property type="entry name" value="Phosphoenolpyruvate/pyruvate domain"/>
    <property type="match status" value="1"/>
</dbReference>
<dbReference type="PANTHER" id="PTHR42905">
    <property type="entry name" value="PHOSPHOENOLPYRUVATE CARBOXYLASE"/>
    <property type="match status" value="1"/>
</dbReference>
<dbReference type="InterPro" id="IPR039556">
    <property type="entry name" value="ICL/PEPM"/>
</dbReference>
<proteinExistence type="predicted"/>
<accession>A0AAV9PDE5</accession>
<organism evidence="1 2">
    <name type="scientific">Saxophila tyrrhenica</name>
    <dbReference type="NCBI Taxonomy" id="1690608"/>
    <lineage>
        <taxon>Eukaryota</taxon>
        <taxon>Fungi</taxon>
        <taxon>Dikarya</taxon>
        <taxon>Ascomycota</taxon>
        <taxon>Pezizomycotina</taxon>
        <taxon>Dothideomycetes</taxon>
        <taxon>Dothideomycetidae</taxon>
        <taxon>Mycosphaerellales</taxon>
        <taxon>Extremaceae</taxon>
        <taxon>Saxophila</taxon>
    </lineage>
</organism>
<dbReference type="Pfam" id="PF13714">
    <property type="entry name" value="PEP_mutase"/>
    <property type="match status" value="1"/>
</dbReference>